<evidence type="ECO:0000313" key="2">
    <source>
        <dbReference type="EMBL" id="KAA1096970.1"/>
    </source>
</evidence>
<name>A0A5B0P8L9_PUCGR</name>
<dbReference type="EMBL" id="VDEP01000273">
    <property type="protein sequence ID" value="KAA1114007.1"/>
    <property type="molecule type" value="Genomic_DNA"/>
</dbReference>
<gene>
    <name evidence="3" type="ORF">PGTUg99_000337</name>
    <name evidence="2" type="ORF">PGTUg99_000422</name>
</gene>
<feature type="compositionally biased region" description="Basic and acidic residues" evidence="1">
    <location>
        <begin position="74"/>
        <end position="85"/>
    </location>
</feature>
<sequence>MDQGEQPAHTYDADAAEIYRQPRHVCMMSNGAAALSVKLAGRCVIFESTRQNAQSIAESQGQDHTTAGDEWYKLLNRRPPEEDPGRNTTIGRESI</sequence>
<feature type="region of interest" description="Disordered" evidence="1">
    <location>
        <begin position="74"/>
        <end position="95"/>
    </location>
</feature>
<evidence type="ECO:0000313" key="4">
    <source>
        <dbReference type="Proteomes" id="UP000325313"/>
    </source>
</evidence>
<accession>A0A5B0P8L9</accession>
<proteinExistence type="predicted"/>
<dbReference type="EMBL" id="VDEP01000369">
    <property type="protein sequence ID" value="KAA1096970.1"/>
    <property type="molecule type" value="Genomic_DNA"/>
</dbReference>
<feature type="compositionally biased region" description="Polar residues" evidence="1">
    <location>
        <begin position="86"/>
        <end position="95"/>
    </location>
</feature>
<protein>
    <submittedName>
        <fullName evidence="2">Uncharacterized protein</fullName>
    </submittedName>
</protein>
<dbReference type="Proteomes" id="UP000325313">
    <property type="component" value="Unassembled WGS sequence"/>
</dbReference>
<reference evidence="2 4" key="1">
    <citation type="submission" date="2019-05" db="EMBL/GenBank/DDBJ databases">
        <title>Emergence of the Ug99 lineage of the wheat stem rust pathogen through somatic hybridization.</title>
        <authorList>
            <person name="Li F."/>
            <person name="Upadhyaya N.M."/>
            <person name="Sperschneider J."/>
            <person name="Matny O."/>
            <person name="Nguyen-Phuc H."/>
            <person name="Mago R."/>
            <person name="Raley C."/>
            <person name="Miller M.E."/>
            <person name="Silverstein K.A.T."/>
            <person name="Henningsen E."/>
            <person name="Hirsch C.D."/>
            <person name="Visser B."/>
            <person name="Pretorius Z.A."/>
            <person name="Steffenson B.J."/>
            <person name="Schwessinger B."/>
            <person name="Dodds P.N."/>
            <person name="Figueroa M."/>
        </authorList>
    </citation>
    <scope>NUCLEOTIDE SEQUENCE [LARGE SCALE GENOMIC DNA]</scope>
    <source>
        <strain evidence="2 4">Ug99</strain>
    </source>
</reference>
<organism evidence="2 4">
    <name type="scientific">Puccinia graminis f. sp. tritici</name>
    <dbReference type="NCBI Taxonomy" id="56615"/>
    <lineage>
        <taxon>Eukaryota</taxon>
        <taxon>Fungi</taxon>
        <taxon>Dikarya</taxon>
        <taxon>Basidiomycota</taxon>
        <taxon>Pucciniomycotina</taxon>
        <taxon>Pucciniomycetes</taxon>
        <taxon>Pucciniales</taxon>
        <taxon>Pucciniaceae</taxon>
        <taxon>Puccinia</taxon>
    </lineage>
</organism>
<comment type="caution">
    <text evidence="2">The sequence shown here is derived from an EMBL/GenBank/DDBJ whole genome shotgun (WGS) entry which is preliminary data.</text>
</comment>
<evidence type="ECO:0000256" key="1">
    <source>
        <dbReference type="SAM" id="MobiDB-lite"/>
    </source>
</evidence>
<evidence type="ECO:0000313" key="3">
    <source>
        <dbReference type="EMBL" id="KAA1114007.1"/>
    </source>
</evidence>
<dbReference type="AlphaFoldDB" id="A0A5B0P8L9"/>